<evidence type="ECO:0000256" key="1">
    <source>
        <dbReference type="ARBA" id="ARBA00008791"/>
    </source>
</evidence>
<dbReference type="AlphaFoldDB" id="A0A0W7WQZ4"/>
<evidence type="ECO:0000259" key="2">
    <source>
        <dbReference type="Pfam" id="PF00582"/>
    </source>
</evidence>
<dbReference type="InterPro" id="IPR006016">
    <property type="entry name" value="UspA"/>
</dbReference>
<dbReference type="SUPFAM" id="SSF52402">
    <property type="entry name" value="Adenine nucleotide alpha hydrolases-like"/>
    <property type="match status" value="2"/>
</dbReference>
<dbReference type="Pfam" id="PF00582">
    <property type="entry name" value="Usp"/>
    <property type="match status" value="2"/>
</dbReference>
<name>A0A0W7WQZ4_9ACTN</name>
<keyword evidence="4" id="KW-1185">Reference proteome</keyword>
<evidence type="ECO:0000313" key="4">
    <source>
        <dbReference type="Proteomes" id="UP000054804"/>
    </source>
</evidence>
<accession>A0A0W7WQZ4</accession>
<evidence type="ECO:0000313" key="3">
    <source>
        <dbReference type="EMBL" id="KUF12904.1"/>
    </source>
</evidence>
<comment type="caution">
    <text evidence="3">The sequence shown here is derived from an EMBL/GenBank/DDBJ whole genome shotgun (WGS) entry which is preliminary data.</text>
</comment>
<organism evidence="3 4">
    <name type="scientific">Streptomyces silvensis</name>
    <dbReference type="NCBI Taxonomy" id="1765722"/>
    <lineage>
        <taxon>Bacteria</taxon>
        <taxon>Bacillati</taxon>
        <taxon>Actinomycetota</taxon>
        <taxon>Actinomycetes</taxon>
        <taxon>Kitasatosporales</taxon>
        <taxon>Streptomycetaceae</taxon>
        <taxon>Streptomyces</taxon>
    </lineage>
</organism>
<dbReference type="InterPro" id="IPR006015">
    <property type="entry name" value="Universal_stress_UspA"/>
</dbReference>
<dbReference type="Gene3D" id="3.40.50.620">
    <property type="entry name" value="HUPs"/>
    <property type="match status" value="2"/>
</dbReference>
<proteinExistence type="inferred from homology"/>
<dbReference type="PANTHER" id="PTHR46268">
    <property type="entry name" value="STRESS RESPONSE PROTEIN NHAX"/>
    <property type="match status" value="1"/>
</dbReference>
<reference evidence="3 4" key="1">
    <citation type="submission" date="2015-12" db="EMBL/GenBank/DDBJ databases">
        <title>Draft genome sequence of Streptomyces silvensis ATCC 53525, a producer of novel hormone antagonists.</title>
        <authorList>
            <person name="Johnston C.W."/>
            <person name="Li Y."/>
            <person name="Magarvey N.A."/>
        </authorList>
    </citation>
    <scope>NUCLEOTIDE SEQUENCE [LARGE SCALE GENOMIC DNA]</scope>
    <source>
        <strain evidence="3 4">ATCC 53525</strain>
    </source>
</reference>
<gene>
    <name evidence="3" type="ORF">AT728_40095</name>
</gene>
<dbReference type="OrthoDB" id="4867015at2"/>
<feature type="domain" description="UspA" evidence="2">
    <location>
        <begin position="165"/>
        <end position="294"/>
    </location>
</feature>
<dbReference type="RefSeq" id="WP_058852882.1">
    <property type="nucleotide sequence ID" value="NZ_LOCL01000085.1"/>
</dbReference>
<dbReference type="PANTHER" id="PTHR46268:SF6">
    <property type="entry name" value="UNIVERSAL STRESS PROTEIN UP12"/>
    <property type="match status" value="1"/>
</dbReference>
<dbReference type="InterPro" id="IPR014729">
    <property type="entry name" value="Rossmann-like_a/b/a_fold"/>
</dbReference>
<comment type="similarity">
    <text evidence="1">Belongs to the universal stress protein A family.</text>
</comment>
<protein>
    <submittedName>
        <fullName evidence="3">Universal stress protein UspA</fullName>
    </submittedName>
</protein>
<dbReference type="Proteomes" id="UP000054804">
    <property type="component" value="Unassembled WGS sequence"/>
</dbReference>
<dbReference type="STRING" id="1765722.AT728_40095"/>
<dbReference type="EMBL" id="LOCL01000085">
    <property type="protein sequence ID" value="KUF12904.1"/>
    <property type="molecule type" value="Genomic_DNA"/>
</dbReference>
<feature type="domain" description="UspA" evidence="2">
    <location>
        <begin position="1"/>
        <end position="136"/>
    </location>
</feature>
<dbReference type="PRINTS" id="PR01438">
    <property type="entry name" value="UNVRSLSTRESS"/>
</dbReference>
<sequence length="296" mass="30871">MIRTVTAGLDGSPESLAAAEWAAREAQRRNLPLRLVQAWLWRPHDVPVTEELEVQRRWALNSLQGAQELVSDKYPGLAITTQLVADPAPGVLLSEAEAAEMLVLGSRGRGAVAGFLLGSVGQQVLAHATRPVVMVRAGNRGGGNGEDNIEHDSSDVVVGLAEPGDPPRPLLDFAFGSAAARGATLHLVHAPDLGPLYGYGPAVGRRAGAEGGITGQAERALGDALKPWREAYPAVPVTHAVELAHASSLVVTGAAQAGLVVVGRRMRRPALGMRIGPVVHAVLHHSAAPVAVVPHD</sequence>